<dbReference type="GO" id="GO:1902201">
    <property type="term" value="P:negative regulation of bacterial-type flagellum-dependent cell motility"/>
    <property type="evidence" value="ECO:0007669"/>
    <property type="project" value="TreeGrafter"/>
</dbReference>
<dbReference type="Proteomes" id="UP001055804">
    <property type="component" value="Unassembled WGS sequence"/>
</dbReference>
<keyword evidence="7" id="KW-1185">Reference proteome</keyword>
<dbReference type="PANTHER" id="PTHR45138:SF9">
    <property type="entry name" value="DIGUANYLATE CYCLASE DGCM-RELATED"/>
    <property type="match status" value="1"/>
</dbReference>
<dbReference type="GO" id="GO:0005886">
    <property type="term" value="C:plasma membrane"/>
    <property type="evidence" value="ECO:0007669"/>
    <property type="project" value="TreeGrafter"/>
</dbReference>
<dbReference type="EC" id="2.7.7.65" evidence="1"/>
<dbReference type="PROSITE" id="PS50887">
    <property type="entry name" value="GGDEF"/>
    <property type="match status" value="1"/>
</dbReference>
<organism evidence="6 7">
    <name type="scientific">Futiania mangrovi</name>
    <dbReference type="NCBI Taxonomy" id="2959716"/>
    <lineage>
        <taxon>Bacteria</taxon>
        <taxon>Pseudomonadati</taxon>
        <taxon>Pseudomonadota</taxon>
        <taxon>Alphaproteobacteria</taxon>
        <taxon>Futianiales</taxon>
        <taxon>Futianiaceae</taxon>
        <taxon>Futiania</taxon>
    </lineage>
</organism>
<dbReference type="Pfam" id="PF00990">
    <property type="entry name" value="GGDEF"/>
    <property type="match status" value="1"/>
</dbReference>
<dbReference type="InterPro" id="IPR029787">
    <property type="entry name" value="Nucleotide_cyclase"/>
</dbReference>
<sequence>MTDIDEIGKTVDYCSRAMALMARFGIDPHPVHYEVWYTYAAGTNADLTRAIDNHLQKNGNAITGEVSETLWRQYCGRHATNEAIEQASEQMAGHIDRIVEHLERAAHDSNAFSNALEGVTSSVEGETDPAALRTVVARLVDASRKMEAKSRALETELETSVTEIKRLRDTLETTKREATTDTLTGLANRHYFEEKLQRAVREAVENKQQLSLILGDIDHFNAFNETWGHLTGDQVLRLVGGCLSENVKGRDIAARFGGEEFAVIFPQTGLKGARIVANHIRQTVERKKIVKKSTGETLGRITMSFGAVEYHAGERMGDMLQRAERALRVAKMRGRNITVGEDELGQDATVPPPASASVRGAA</sequence>
<proteinExistence type="predicted"/>
<evidence type="ECO:0000256" key="3">
    <source>
        <dbReference type="SAM" id="Coils"/>
    </source>
</evidence>
<evidence type="ECO:0000256" key="2">
    <source>
        <dbReference type="ARBA" id="ARBA00034247"/>
    </source>
</evidence>
<comment type="catalytic activity">
    <reaction evidence="2">
        <text>2 GTP = 3',3'-c-di-GMP + 2 diphosphate</text>
        <dbReference type="Rhea" id="RHEA:24898"/>
        <dbReference type="ChEBI" id="CHEBI:33019"/>
        <dbReference type="ChEBI" id="CHEBI:37565"/>
        <dbReference type="ChEBI" id="CHEBI:58805"/>
        <dbReference type="EC" id="2.7.7.65"/>
    </reaction>
</comment>
<keyword evidence="6" id="KW-0548">Nucleotidyltransferase</keyword>
<dbReference type="GO" id="GO:0043709">
    <property type="term" value="P:cell adhesion involved in single-species biofilm formation"/>
    <property type="evidence" value="ECO:0007669"/>
    <property type="project" value="TreeGrafter"/>
</dbReference>
<dbReference type="CDD" id="cd01949">
    <property type="entry name" value="GGDEF"/>
    <property type="match status" value="1"/>
</dbReference>
<dbReference type="AlphaFoldDB" id="A0A9J6PCP9"/>
<accession>A0A9J6PCP9</accession>
<dbReference type="PANTHER" id="PTHR45138">
    <property type="entry name" value="REGULATORY COMPONENTS OF SENSORY TRANSDUCTION SYSTEM"/>
    <property type="match status" value="1"/>
</dbReference>
<dbReference type="RefSeq" id="WP_269331516.1">
    <property type="nucleotide sequence ID" value="NZ_JAMZFT010000001.1"/>
</dbReference>
<dbReference type="SMART" id="SM00267">
    <property type="entry name" value="GGDEF"/>
    <property type="match status" value="1"/>
</dbReference>
<evidence type="ECO:0000313" key="6">
    <source>
        <dbReference type="EMBL" id="MCP1335576.1"/>
    </source>
</evidence>
<reference evidence="6" key="1">
    <citation type="submission" date="2022-06" db="EMBL/GenBank/DDBJ databases">
        <title>Isolation and Genomics of Futiania mangrovii gen. nov., sp. nov., a Rare and Metabolically-versatile member in the Class Alphaproteobacteria.</title>
        <authorList>
            <person name="Liu L."/>
            <person name="Huang W.-C."/>
            <person name="Pan J."/>
            <person name="Li J."/>
            <person name="Huang Y."/>
            <person name="Du H."/>
            <person name="Liu Y."/>
            <person name="Li M."/>
        </authorList>
    </citation>
    <scope>NUCLEOTIDE SEQUENCE</scope>
    <source>
        <strain evidence="6">FT118</strain>
    </source>
</reference>
<comment type="caution">
    <text evidence="6">The sequence shown here is derived from an EMBL/GenBank/DDBJ whole genome shotgun (WGS) entry which is preliminary data.</text>
</comment>
<dbReference type="SUPFAM" id="SSF55073">
    <property type="entry name" value="Nucleotide cyclase"/>
    <property type="match status" value="1"/>
</dbReference>
<protein>
    <recommendedName>
        <fullName evidence="1">diguanylate cyclase</fullName>
        <ecNumber evidence="1">2.7.7.65</ecNumber>
    </recommendedName>
</protein>
<feature type="region of interest" description="Disordered" evidence="4">
    <location>
        <begin position="340"/>
        <end position="362"/>
    </location>
</feature>
<dbReference type="InterPro" id="IPR043128">
    <property type="entry name" value="Rev_trsase/Diguanyl_cyclase"/>
</dbReference>
<keyword evidence="6" id="KW-0808">Transferase</keyword>
<evidence type="ECO:0000256" key="4">
    <source>
        <dbReference type="SAM" id="MobiDB-lite"/>
    </source>
</evidence>
<dbReference type="NCBIfam" id="TIGR00254">
    <property type="entry name" value="GGDEF"/>
    <property type="match status" value="1"/>
</dbReference>
<feature type="domain" description="GGDEF" evidence="5">
    <location>
        <begin position="208"/>
        <end position="343"/>
    </location>
</feature>
<dbReference type="InterPro" id="IPR000160">
    <property type="entry name" value="GGDEF_dom"/>
</dbReference>
<feature type="coiled-coil region" evidence="3">
    <location>
        <begin position="150"/>
        <end position="177"/>
    </location>
</feature>
<dbReference type="FunFam" id="3.30.70.270:FF:000001">
    <property type="entry name" value="Diguanylate cyclase domain protein"/>
    <property type="match status" value="1"/>
</dbReference>
<dbReference type="InterPro" id="IPR050469">
    <property type="entry name" value="Diguanylate_Cyclase"/>
</dbReference>
<name>A0A9J6PCP9_9PROT</name>
<evidence type="ECO:0000259" key="5">
    <source>
        <dbReference type="PROSITE" id="PS50887"/>
    </source>
</evidence>
<evidence type="ECO:0000313" key="7">
    <source>
        <dbReference type="Proteomes" id="UP001055804"/>
    </source>
</evidence>
<evidence type="ECO:0000256" key="1">
    <source>
        <dbReference type="ARBA" id="ARBA00012528"/>
    </source>
</evidence>
<gene>
    <name evidence="6" type="ORF">NJQ99_04055</name>
</gene>
<dbReference type="EMBL" id="JAMZFT010000001">
    <property type="protein sequence ID" value="MCP1335576.1"/>
    <property type="molecule type" value="Genomic_DNA"/>
</dbReference>
<dbReference type="Gene3D" id="3.30.70.270">
    <property type="match status" value="1"/>
</dbReference>
<dbReference type="GO" id="GO:0052621">
    <property type="term" value="F:diguanylate cyclase activity"/>
    <property type="evidence" value="ECO:0007669"/>
    <property type="project" value="UniProtKB-EC"/>
</dbReference>
<keyword evidence="3" id="KW-0175">Coiled coil</keyword>